<evidence type="ECO:0000313" key="10">
    <source>
        <dbReference type="EMBL" id="KAK2703591.1"/>
    </source>
</evidence>
<keyword evidence="3" id="KW-0677">Repeat</keyword>
<dbReference type="SMART" id="SM00355">
    <property type="entry name" value="ZnF_C2H2"/>
    <property type="match status" value="11"/>
</dbReference>
<evidence type="ECO:0000313" key="11">
    <source>
        <dbReference type="Proteomes" id="UP001187531"/>
    </source>
</evidence>
<dbReference type="InterPro" id="IPR036236">
    <property type="entry name" value="Znf_C2H2_sf"/>
</dbReference>
<keyword evidence="4 7" id="KW-0863">Zinc-finger</keyword>
<evidence type="ECO:0000256" key="4">
    <source>
        <dbReference type="ARBA" id="ARBA00022771"/>
    </source>
</evidence>
<dbReference type="PROSITE" id="PS50157">
    <property type="entry name" value="ZINC_FINGER_C2H2_2"/>
    <property type="match status" value="2"/>
</dbReference>
<dbReference type="AlphaFoldDB" id="A0AA88HDK0"/>
<dbReference type="EMBL" id="JAVRJZ010000083">
    <property type="protein sequence ID" value="KAK2703591.1"/>
    <property type="molecule type" value="Genomic_DNA"/>
</dbReference>
<comment type="subcellular location">
    <subcellularLocation>
        <location evidence="1">Nucleus</location>
    </subcellularLocation>
</comment>
<accession>A0AA88HDK0</accession>
<comment type="caution">
    <text evidence="10">The sequence shown here is derived from an EMBL/GenBank/DDBJ whole genome shotgun (WGS) entry which is preliminary data.</text>
</comment>
<evidence type="ECO:0000256" key="2">
    <source>
        <dbReference type="ARBA" id="ARBA00022723"/>
    </source>
</evidence>
<dbReference type="GO" id="GO:0008270">
    <property type="term" value="F:zinc ion binding"/>
    <property type="evidence" value="ECO:0007669"/>
    <property type="project" value="UniProtKB-KW"/>
</dbReference>
<dbReference type="Proteomes" id="UP001187531">
    <property type="component" value="Unassembled WGS sequence"/>
</dbReference>
<keyword evidence="6" id="KW-0539">Nucleus</keyword>
<organism evidence="10 11">
    <name type="scientific">Artemia franciscana</name>
    <name type="common">Brine shrimp</name>
    <name type="synonym">Artemia sanfranciscana</name>
    <dbReference type="NCBI Taxonomy" id="6661"/>
    <lineage>
        <taxon>Eukaryota</taxon>
        <taxon>Metazoa</taxon>
        <taxon>Ecdysozoa</taxon>
        <taxon>Arthropoda</taxon>
        <taxon>Crustacea</taxon>
        <taxon>Branchiopoda</taxon>
        <taxon>Anostraca</taxon>
        <taxon>Artemiidae</taxon>
        <taxon>Artemia</taxon>
    </lineage>
</organism>
<feature type="domain" description="C2H2-type" evidence="9">
    <location>
        <begin position="797"/>
        <end position="826"/>
    </location>
</feature>
<dbReference type="PANTHER" id="PTHR24376">
    <property type="entry name" value="ZINC FINGER PROTEIN"/>
    <property type="match status" value="1"/>
</dbReference>
<evidence type="ECO:0000256" key="8">
    <source>
        <dbReference type="SAM" id="MobiDB-lite"/>
    </source>
</evidence>
<feature type="non-terminal residue" evidence="10">
    <location>
        <position position="1"/>
    </location>
</feature>
<feature type="region of interest" description="Disordered" evidence="8">
    <location>
        <begin position="95"/>
        <end position="116"/>
    </location>
</feature>
<evidence type="ECO:0000256" key="1">
    <source>
        <dbReference type="ARBA" id="ARBA00004123"/>
    </source>
</evidence>
<reference evidence="10" key="1">
    <citation type="submission" date="2023-07" db="EMBL/GenBank/DDBJ databases">
        <title>Chromosome-level genome assembly of Artemia franciscana.</title>
        <authorList>
            <person name="Jo E."/>
        </authorList>
    </citation>
    <scope>NUCLEOTIDE SEQUENCE</scope>
    <source>
        <tissue evidence="10">Whole body</tissue>
    </source>
</reference>
<name>A0AA88HDK0_ARTSF</name>
<sequence>MNTNVEDDRHVCFKCHVIIDGLDNYVAHRQRNCIGLPPENIIGASVVIPSGNINSESFHLASDIYFAPPRSQSASDLLLDNDLKAEDFFSMLELQRQQNSPSGSRKRQKNDPRNLIDPQFSITDIWYDTVNHEHFIEDFSDIDVCQELEFASESPTKKSHGKDYSNNLSGIETQKVCTSFSQLCKPSQKLQKFRGKWMPGDEKDLIAHEEEEFPCSSTMEPDPVTQSSFENIESVQNLEEETGISNVLESIESSFESIESVQNHEEESGIPKVSESTGSSFKNIESVQNLEEESGIPKALVPKVDFPHLACSARKPRKGDITCTICFAKVPKHLFGKHLLSMYHYRHSKRKIKTNEVLILENIEKIVKECAYQCAMCRFYCNSDIDFQRHWNSPVHMRKDSKVSGIYVCSACNFESYFENFSQHLISREHEERSAIVFQCVPIVIRKRQEFECENCIKKFNLRVILKRHKLRCQKLVSSDILKADLSLNVKNQSRLTPVNDRDSSHKSVRILESSSFEKQCIENESSDYFLCSYCTFRTLQGTVLRRHLAENHNEKSNFHCFICKLNFASQKEVVYHRKSQEHREKSELFKNGKHFIKNCSHCYSTFDDIPSLREHIKEEHSDLMAKCYICKERFPFKQDLVTHRKFCKAPTDTNPEMRSGTGQEAQPDCQNCHLCNLSFEDEQSLMLHTLLAHSDPTRSNSLSNKDNSQMDTQYFCCPKCETQVERKALKRHISSHFSDSRFSCAQCKRKFENQERLNSHLSHHKQLQCEHPGCDYSTCYPSLMTRHKERHGEAKYPCNVCGKSFRTSTEVEKARQAIINPGKKFLWGG</sequence>
<evidence type="ECO:0000256" key="3">
    <source>
        <dbReference type="ARBA" id="ARBA00022737"/>
    </source>
</evidence>
<dbReference type="Gene3D" id="3.30.160.60">
    <property type="entry name" value="Classic Zinc Finger"/>
    <property type="match status" value="2"/>
</dbReference>
<feature type="domain" description="C2H2-type" evidence="9">
    <location>
        <begin position="743"/>
        <end position="765"/>
    </location>
</feature>
<dbReference type="InterPro" id="IPR013087">
    <property type="entry name" value="Znf_C2H2_type"/>
</dbReference>
<dbReference type="GO" id="GO:0005634">
    <property type="term" value="C:nucleus"/>
    <property type="evidence" value="ECO:0007669"/>
    <property type="project" value="UniProtKB-SubCell"/>
</dbReference>
<dbReference type="GO" id="GO:0000978">
    <property type="term" value="F:RNA polymerase II cis-regulatory region sequence-specific DNA binding"/>
    <property type="evidence" value="ECO:0007669"/>
    <property type="project" value="TreeGrafter"/>
</dbReference>
<gene>
    <name evidence="10" type="ORF">QYM36_017992</name>
</gene>
<feature type="region of interest" description="Disordered" evidence="8">
    <location>
        <begin position="258"/>
        <end position="279"/>
    </location>
</feature>
<keyword evidence="2" id="KW-0479">Metal-binding</keyword>
<proteinExistence type="predicted"/>
<keyword evidence="5" id="KW-0862">Zinc</keyword>
<keyword evidence="11" id="KW-1185">Reference proteome</keyword>
<evidence type="ECO:0000256" key="7">
    <source>
        <dbReference type="PROSITE-ProRule" id="PRU00042"/>
    </source>
</evidence>
<evidence type="ECO:0000259" key="9">
    <source>
        <dbReference type="PROSITE" id="PS50157"/>
    </source>
</evidence>
<dbReference type="PROSITE" id="PS00028">
    <property type="entry name" value="ZINC_FINGER_C2H2_1"/>
    <property type="match status" value="5"/>
</dbReference>
<evidence type="ECO:0000256" key="6">
    <source>
        <dbReference type="ARBA" id="ARBA00023242"/>
    </source>
</evidence>
<dbReference type="PANTHER" id="PTHR24376:SF235">
    <property type="entry name" value="C2H2-TYPE DOMAIN-CONTAINING PROTEIN"/>
    <property type="match status" value="1"/>
</dbReference>
<evidence type="ECO:0000256" key="5">
    <source>
        <dbReference type="ARBA" id="ARBA00022833"/>
    </source>
</evidence>
<dbReference type="SUPFAM" id="SSF57667">
    <property type="entry name" value="beta-beta-alpha zinc fingers"/>
    <property type="match status" value="1"/>
</dbReference>
<dbReference type="GO" id="GO:0001228">
    <property type="term" value="F:DNA-binding transcription activator activity, RNA polymerase II-specific"/>
    <property type="evidence" value="ECO:0007669"/>
    <property type="project" value="TreeGrafter"/>
</dbReference>
<protein>
    <recommendedName>
        <fullName evidence="9">C2H2-type domain-containing protein</fullName>
    </recommendedName>
</protein>